<evidence type="ECO:0000313" key="10">
    <source>
        <dbReference type="Proteomes" id="UP000241762"/>
    </source>
</evidence>
<dbReference type="EC" id="2.3.1.39" evidence="1 6"/>
<evidence type="ECO:0000256" key="3">
    <source>
        <dbReference type="ARBA" id="ARBA00022679"/>
    </source>
</evidence>
<dbReference type="AlphaFoldDB" id="A0A2P1P810"/>
<dbReference type="GO" id="GO:0006633">
    <property type="term" value="P:fatty acid biosynthetic process"/>
    <property type="evidence" value="ECO:0007669"/>
    <property type="project" value="TreeGrafter"/>
</dbReference>
<evidence type="ECO:0000256" key="4">
    <source>
        <dbReference type="ARBA" id="ARBA00023315"/>
    </source>
</evidence>
<feature type="domain" description="Malonyl-CoA:ACP transacylase (MAT)" evidence="8">
    <location>
        <begin position="7"/>
        <end position="295"/>
    </location>
</feature>
<gene>
    <name evidence="9" type="ORF">phytr_4470</name>
</gene>
<dbReference type="PANTHER" id="PTHR42681">
    <property type="entry name" value="MALONYL-COA-ACYL CARRIER PROTEIN TRANSACYLASE, MITOCHONDRIAL"/>
    <property type="match status" value="1"/>
</dbReference>
<evidence type="ECO:0000256" key="6">
    <source>
        <dbReference type="PIRNR" id="PIRNR000446"/>
    </source>
</evidence>
<organism evidence="9 10">
    <name type="scientific">Candidatus Phycorickettsia trachydisci</name>
    <dbReference type="NCBI Taxonomy" id="2115978"/>
    <lineage>
        <taxon>Bacteria</taxon>
        <taxon>Pseudomonadati</taxon>
        <taxon>Pseudomonadota</taxon>
        <taxon>Alphaproteobacteria</taxon>
        <taxon>Rickettsiales</taxon>
        <taxon>Rickettsiaceae</taxon>
        <taxon>Candidatus Phycorickettsia</taxon>
    </lineage>
</organism>
<dbReference type="EMBL" id="CP027845">
    <property type="protein sequence ID" value="AVP87397.1"/>
    <property type="molecule type" value="Genomic_DNA"/>
</dbReference>
<dbReference type="GO" id="GO:0004314">
    <property type="term" value="F:[acyl-carrier-protein] S-malonyltransferase activity"/>
    <property type="evidence" value="ECO:0007669"/>
    <property type="project" value="UniProtKB-EC"/>
</dbReference>
<dbReference type="PIRSF" id="PIRSF000446">
    <property type="entry name" value="Mct"/>
    <property type="match status" value="1"/>
</dbReference>
<dbReference type="InterPro" id="IPR050858">
    <property type="entry name" value="Mal-CoA-ACP_Trans/PKS_FabD"/>
</dbReference>
<proteinExistence type="inferred from homology"/>
<dbReference type="NCBIfam" id="TIGR00128">
    <property type="entry name" value="fabD"/>
    <property type="match status" value="1"/>
</dbReference>
<keyword evidence="4 6" id="KW-0012">Acyltransferase</keyword>
<dbReference type="InterPro" id="IPR024925">
    <property type="entry name" value="Malonyl_CoA-ACP_transAc"/>
</dbReference>
<protein>
    <recommendedName>
        <fullName evidence="2 6">Malonyl CoA-acyl carrier protein transacylase</fullName>
        <ecNumber evidence="1 6">2.3.1.39</ecNumber>
    </recommendedName>
</protein>
<dbReference type="SMART" id="SM00827">
    <property type="entry name" value="PKS_AT"/>
    <property type="match status" value="1"/>
</dbReference>
<evidence type="ECO:0000256" key="7">
    <source>
        <dbReference type="PIRSR" id="PIRSR000446-1"/>
    </source>
</evidence>
<keyword evidence="3 6" id="KW-0808">Transferase</keyword>
<accession>A0A2P1P810</accession>
<dbReference type="SUPFAM" id="SSF52151">
    <property type="entry name" value="FabD/lysophospholipase-like"/>
    <property type="match status" value="1"/>
</dbReference>
<feature type="active site" evidence="7">
    <location>
        <position position="200"/>
    </location>
</feature>
<dbReference type="SUPFAM" id="SSF55048">
    <property type="entry name" value="Probable ACP-binding domain of malonyl-CoA ACP transacylase"/>
    <property type="match status" value="1"/>
</dbReference>
<dbReference type="Gene3D" id="3.40.366.10">
    <property type="entry name" value="Malonyl-Coenzyme A Acyl Carrier Protein, domain 2"/>
    <property type="match status" value="1"/>
</dbReference>
<dbReference type="Gene3D" id="3.30.70.250">
    <property type="entry name" value="Malonyl-CoA ACP transacylase, ACP-binding"/>
    <property type="match status" value="1"/>
</dbReference>
<dbReference type="InterPro" id="IPR014043">
    <property type="entry name" value="Acyl_transferase_dom"/>
</dbReference>
<evidence type="ECO:0000313" key="9">
    <source>
        <dbReference type="EMBL" id="AVP87397.1"/>
    </source>
</evidence>
<keyword evidence="10" id="KW-1185">Reference proteome</keyword>
<evidence type="ECO:0000256" key="5">
    <source>
        <dbReference type="ARBA" id="ARBA00048462"/>
    </source>
</evidence>
<feature type="active site" evidence="7">
    <location>
        <position position="92"/>
    </location>
</feature>
<sequence length="307" mass="33746">MMRKIFVFPGQGSQALGMGQGIYDRYDIAKNIFGKVNHILNKNLTEIMFNGPSEELNLTQNTQPALMAVSVAILEVLKQYGKGEFNYVAGHSLGEYTALYAVGVLSLEDTTKLLDARGLAMQKACDENPGAMAACMGISKEDLHNIFLKLSRKGVCNIANDNSSNQIVISGEIDLIDEAIGHIKEIGKRAIKLKVNGAFHSPLMQEAEDIMAEKIEKCHFKIPQKPVIMNVTAASTTNAETIKENLKKQITSGVRWREIIEFAEQNELEIVEIGSGNALSNMAKKDGYPHEVKNISNADELEAFLSD</sequence>
<reference evidence="9 10" key="1">
    <citation type="submission" date="2018-03" db="EMBL/GenBank/DDBJ databases">
        <title>A gene transfer event suggests a long-term partnership between eustigmatophyte algae and a novel lineage of endosymbiotic bacteria.</title>
        <authorList>
            <person name="Yurchenko T."/>
            <person name="Sevcikova T."/>
            <person name="Pribyl P."/>
            <person name="El Karkouri K."/>
            <person name="Klimes V."/>
            <person name="Amaral R."/>
            <person name="Zbrankova V."/>
            <person name="Kim E."/>
            <person name="Raoult D."/>
            <person name="Santos L.M.A."/>
            <person name="Elias M."/>
        </authorList>
    </citation>
    <scope>NUCLEOTIDE SEQUENCE [LARGE SCALE GENOMIC DNA]</scope>
    <source>
        <strain evidence="9">CCALA 838</strain>
    </source>
</reference>
<dbReference type="InterPro" id="IPR001227">
    <property type="entry name" value="Ac_transferase_dom_sf"/>
</dbReference>
<dbReference type="KEGG" id="ptc:phytr_4470"/>
<dbReference type="Pfam" id="PF00698">
    <property type="entry name" value="Acyl_transf_1"/>
    <property type="match status" value="1"/>
</dbReference>
<evidence type="ECO:0000256" key="2">
    <source>
        <dbReference type="ARBA" id="ARBA00018953"/>
    </source>
</evidence>
<comment type="similarity">
    <text evidence="6">Belongs to the fabD family.</text>
</comment>
<dbReference type="RefSeq" id="WP_234352501.1">
    <property type="nucleotide sequence ID" value="NZ_CP027845.1"/>
</dbReference>
<evidence type="ECO:0000259" key="8">
    <source>
        <dbReference type="SMART" id="SM00827"/>
    </source>
</evidence>
<dbReference type="InterPro" id="IPR016036">
    <property type="entry name" value="Malonyl_transacylase_ACP-bd"/>
</dbReference>
<dbReference type="GO" id="GO:0005829">
    <property type="term" value="C:cytosol"/>
    <property type="evidence" value="ECO:0007669"/>
    <property type="project" value="TreeGrafter"/>
</dbReference>
<comment type="catalytic activity">
    <reaction evidence="5 6">
        <text>holo-[ACP] + malonyl-CoA = malonyl-[ACP] + CoA</text>
        <dbReference type="Rhea" id="RHEA:41792"/>
        <dbReference type="Rhea" id="RHEA-COMP:9623"/>
        <dbReference type="Rhea" id="RHEA-COMP:9685"/>
        <dbReference type="ChEBI" id="CHEBI:57287"/>
        <dbReference type="ChEBI" id="CHEBI:57384"/>
        <dbReference type="ChEBI" id="CHEBI:64479"/>
        <dbReference type="ChEBI" id="CHEBI:78449"/>
        <dbReference type="EC" id="2.3.1.39"/>
    </reaction>
</comment>
<name>A0A2P1P810_9RICK</name>
<dbReference type="InterPro" id="IPR004410">
    <property type="entry name" value="Malonyl_CoA-ACP_transAc_FabD"/>
</dbReference>
<evidence type="ECO:0000256" key="1">
    <source>
        <dbReference type="ARBA" id="ARBA00013258"/>
    </source>
</evidence>
<dbReference type="PANTHER" id="PTHR42681:SF1">
    <property type="entry name" value="MALONYL-COA-ACYL CARRIER PROTEIN TRANSACYLASE, MITOCHONDRIAL"/>
    <property type="match status" value="1"/>
</dbReference>
<dbReference type="Proteomes" id="UP000241762">
    <property type="component" value="Chromosome"/>
</dbReference>
<dbReference type="InterPro" id="IPR016035">
    <property type="entry name" value="Acyl_Trfase/lysoPLipase"/>
</dbReference>